<dbReference type="Pfam" id="PF01370">
    <property type="entry name" value="Epimerase"/>
    <property type="match status" value="1"/>
</dbReference>
<evidence type="ECO:0000259" key="1">
    <source>
        <dbReference type="Pfam" id="PF01370"/>
    </source>
</evidence>
<dbReference type="Proteomes" id="UP001182556">
    <property type="component" value="Unassembled WGS sequence"/>
</dbReference>
<organism evidence="2 3">
    <name type="scientific">Papiliotrema laurentii</name>
    <name type="common">Cryptococcus laurentii</name>
    <dbReference type="NCBI Taxonomy" id="5418"/>
    <lineage>
        <taxon>Eukaryota</taxon>
        <taxon>Fungi</taxon>
        <taxon>Dikarya</taxon>
        <taxon>Basidiomycota</taxon>
        <taxon>Agaricomycotina</taxon>
        <taxon>Tremellomycetes</taxon>
        <taxon>Tremellales</taxon>
        <taxon>Rhynchogastremaceae</taxon>
        <taxon>Papiliotrema</taxon>
    </lineage>
</organism>
<evidence type="ECO:0000313" key="2">
    <source>
        <dbReference type="EMBL" id="KAK1924780.1"/>
    </source>
</evidence>
<dbReference type="SUPFAM" id="SSF51735">
    <property type="entry name" value="NAD(P)-binding Rossmann-fold domains"/>
    <property type="match status" value="1"/>
</dbReference>
<evidence type="ECO:0000313" key="3">
    <source>
        <dbReference type="Proteomes" id="UP001182556"/>
    </source>
</evidence>
<protein>
    <submittedName>
        <fullName evidence="2">NAD-dependent epimerase/dehydratase</fullName>
    </submittedName>
</protein>
<accession>A0AAD9FRA3</accession>
<dbReference type="InterPro" id="IPR036291">
    <property type="entry name" value="NAD(P)-bd_dom_sf"/>
</dbReference>
<reference evidence="2" key="1">
    <citation type="submission" date="2023-02" db="EMBL/GenBank/DDBJ databases">
        <title>Identification and recombinant expression of a fungal hydrolase from Papiliotrema laurentii that hydrolyzes apple cutin and clears colloidal polyester polyurethane.</title>
        <authorList>
            <consortium name="DOE Joint Genome Institute"/>
            <person name="Roman V.A."/>
            <person name="Bojanowski C."/>
            <person name="Crable B.R."/>
            <person name="Wagner D.N."/>
            <person name="Hung C.S."/>
            <person name="Nadeau L.J."/>
            <person name="Schratz L."/>
            <person name="Haridas S."/>
            <person name="Pangilinan J."/>
            <person name="Lipzen A."/>
            <person name="Na H."/>
            <person name="Yan M."/>
            <person name="Ng V."/>
            <person name="Grigoriev I.V."/>
            <person name="Spatafora J.W."/>
            <person name="Barlow D."/>
            <person name="Biffinger J."/>
            <person name="Kelley-Loughnane N."/>
            <person name="Varaljay V.A."/>
            <person name="Crookes-Goodson W.J."/>
        </authorList>
    </citation>
    <scope>NUCLEOTIDE SEQUENCE</scope>
    <source>
        <strain evidence="2">5307AH</strain>
    </source>
</reference>
<dbReference type="PANTHER" id="PTHR48079">
    <property type="entry name" value="PROTEIN YEEZ"/>
    <property type="match status" value="1"/>
</dbReference>
<keyword evidence="3" id="KW-1185">Reference proteome</keyword>
<feature type="domain" description="NAD-dependent epimerase/dehydratase" evidence="1">
    <location>
        <begin position="3"/>
        <end position="215"/>
    </location>
</feature>
<dbReference type="CDD" id="cd05262">
    <property type="entry name" value="SDR_a7"/>
    <property type="match status" value="1"/>
</dbReference>
<dbReference type="GO" id="GO:0004029">
    <property type="term" value="F:aldehyde dehydrogenase (NAD+) activity"/>
    <property type="evidence" value="ECO:0007669"/>
    <property type="project" value="TreeGrafter"/>
</dbReference>
<dbReference type="Gene3D" id="3.40.50.720">
    <property type="entry name" value="NAD(P)-binding Rossmann-like Domain"/>
    <property type="match status" value="1"/>
</dbReference>
<dbReference type="AlphaFoldDB" id="A0AAD9FRA3"/>
<dbReference type="EMBL" id="JAODAN010000004">
    <property type="protein sequence ID" value="KAK1924780.1"/>
    <property type="molecule type" value="Genomic_DNA"/>
</dbReference>
<dbReference type="GO" id="GO:0005737">
    <property type="term" value="C:cytoplasm"/>
    <property type="evidence" value="ECO:0007669"/>
    <property type="project" value="TreeGrafter"/>
</dbReference>
<dbReference type="PANTHER" id="PTHR48079:SF9">
    <property type="entry name" value="PUTATIVE-RELATED"/>
    <property type="match status" value="1"/>
</dbReference>
<dbReference type="InterPro" id="IPR001509">
    <property type="entry name" value="Epimerase_deHydtase"/>
</dbReference>
<name>A0AAD9FRA3_PAPLA</name>
<sequence>MDILVTGGSGYVGTHLVPLLISAGHKVTALSRSAAADAKLTALGANPVRGTIEDKALLTDLARGKDGVIHLAMNHDGMGRSDDYDFETQARISSEAVLALAEGLPKGKILINTSGTLVGSLLAPHAVLHETDKVETPNRPTYYQSIYDRGLVPIVVRLSPATHGDDDKGFIQSLIRIAKRTGVSAYIDQGENRWTAVHVQDGARLYQLALEHGQAGYYHAVAESGVTLRAIAQAIGERHGLPVKSIPRDQAAAHFGPFMSFVAGLDAPAANQWTKETTGWEPAHRSLVEDVKVSEGYA</sequence>
<dbReference type="InterPro" id="IPR051783">
    <property type="entry name" value="NAD(P)-dependent_oxidoreduct"/>
</dbReference>
<gene>
    <name evidence="2" type="ORF">DB88DRAFT_486771</name>
</gene>
<proteinExistence type="predicted"/>
<comment type="caution">
    <text evidence="2">The sequence shown here is derived from an EMBL/GenBank/DDBJ whole genome shotgun (WGS) entry which is preliminary data.</text>
</comment>